<dbReference type="Proteomes" id="UP001501803">
    <property type="component" value="Unassembled WGS sequence"/>
</dbReference>
<sequence length="408" mass="45045">MADHLGTLLDAVFDSERDRGAADAARVRRIDAARVFSEVTINTSALVAPDYVGFGGDAYQRDLTARVLVSEVACGLRIPERTAETLIVESQALVHDFPATLAALEQGQISYRHAHTLLDQAWTLPAAARPAFEAAVLPKAATLTVAKFDGVARRLREKLHPESIAVRHARCLGDRELTFEPAPDGMAYLHLYQSVEKVRAIFDRATGLARNLQRAREPRTLTQLRADAVTDVLIDGVTPGGLGQGIRANVAVMVSVMTLLGHDDEPAHIEGYGPIDADTARRLAAHAPSFTRLLTHPETGVILSVGRSRYKVPEDLRRWLRVRDETCRGPGCNRSAASCDIDHGVEWRDRGRTRYDNLSHQCKRMHKLKTETNWNMVQRVGGIVDWTSPTGHVYRTEPANLIEVPPPF</sequence>
<proteinExistence type="predicted"/>
<dbReference type="InterPro" id="IPR003870">
    <property type="entry name" value="DUF222"/>
</dbReference>
<dbReference type="InterPro" id="IPR003615">
    <property type="entry name" value="HNH_nuc"/>
</dbReference>
<evidence type="ECO:0000313" key="2">
    <source>
        <dbReference type="EMBL" id="GAA3874390.1"/>
    </source>
</evidence>
<dbReference type="EMBL" id="BAABCN010000003">
    <property type="protein sequence ID" value="GAA3874390.1"/>
    <property type="molecule type" value="Genomic_DNA"/>
</dbReference>
<organism evidence="2 3">
    <name type="scientific">Leifsonia kafniensis</name>
    <dbReference type="NCBI Taxonomy" id="475957"/>
    <lineage>
        <taxon>Bacteria</taxon>
        <taxon>Bacillati</taxon>
        <taxon>Actinomycetota</taxon>
        <taxon>Actinomycetes</taxon>
        <taxon>Micrococcales</taxon>
        <taxon>Microbacteriaceae</taxon>
        <taxon>Leifsonia</taxon>
    </lineage>
</organism>
<dbReference type="CDD" id="cd00085">
    <property type="entry name" value="HNHc"/>
    <property type="match status" value="1"/>
</dbReference>
<protein>
    <submittedName>
        <fullName evidence="2">HNH endonuclease signature motif containing protein</fullName>
    </submittedName>
</protein>
<keyword evidence="2" id="KW-0255">Endonuclease</keyword>
<comment type="caution">
    <text evidence="2">The sequence shown here is derived from an EMBL/GenBank/DDBJ whole genome shotgun (WGS) entry which is preliminary data.</text>
</comment>
<feature type="domain" description="DUF222" evidence="1">
    <location>
        <begin position="54"/>
        <end position="324"/>
    </location>
</feature>
<name>A0ABP7KG13_9MICO</name>
<accession>A0ABP7KG13</accession>
<evidence type="ECO:0000259" key="1">
    <source>
        <dbReference type="Pfam" id="PF02720"/>
    </source>
</evidence>
<dbReference type="GO" id="GO:0004519">
    <property type="term" value="F:endonuclease activity"/>
    <property type="evidence" value="ECO:0007669"/>
    <property type="project" value="UniProtKB-KW"/>
</dbReference>
<keyword evidence="2" id="KW-0540">Nuclease</keyword>
<reference evidence="3" key="1">
    <citation type="journal article" date="2019" name="Int. J. Syst. Evol. Microbiol.">
        <title>The Global Catalogue of Microorganisms (GCM) 10K type strain sequencing project: providing services to taxonomists for standard genome sequencing and annotation.</title>
        <authorList>
            <consortium name="The Broad Institute Genomics Platform"/>
            <consortium name="The Broad Institute Genome Sequencing Center for Infectious Disease"/>
            <person name="Wu L."/>
            <person name="Ma J."/>
        </authorList>
    </citation>
    <scope>NUCLEOTIDE SEQUENCE [LARGE SCALE GENOMIC DNA]</scope>
    <source>
        <strain evidence="3">JCM 17021</strain>
    </source>
</reference>
<keyword evidence="2" id="KW-0378">Hydrolase</keyword>
<gene>
    <name evidence="2" type="ORF">GCM10022381_16480</name>
</gene>
<dbReference type="Pfam" id="PF02720">
    <property type="entry name" value="DUF222"/>
    <property type="match status" value="1"/>
</dbReference>
<evidence type="ECO:0000313" key="3">
    <source>
        <dbReference type="Proteomes" id="UP001501803"/>
    </source>
</evidence>
<keyword evidence="3" id="KW-1185">Reference proteome</keyword>